<name>A0A1H4Q1V1_PSEAG</name>
<feature type="domain" description="Tape measure protein N-terminal" evidence="1">
    <location>
        <begin position="203"/>
        <end position="381"/>
    </location>
</feature>
<sequence>MKIASFFASIGLQIQKNDVRNVDKTLSNLEKRFAKFNKSVTKDLNLNLKNLKLPALKFKASFNKLQLQKEAQTSVNRVSKLLSIKIDRFEINEPKLQKQLAGIFQRATNANRLNLRTIQGSAGGSNPYHPGRLTAAIQNYGNPAHMNLPGMNSLAGISRFGLPMGAGLGVGALAGGAAGVVGGGIVAGQQGAVALGNDQALKENMRAQLDVASGQSSRAGKDAQNKRFFDLANSTGTKASELITPYAQMMKTLNAMGLNTEKSFDLYKDMSLFAKGTGASGEQQGRAAYAIGQIYGKGYVAREELQLQLSDALPSFKKYLMQVFEKETGKKGGEAFDKALTNKQITTTMMEQAFKLAAASNMKNVQQYSNTVLGEQARLENMKLEEQMGRTLSDDVIPGMRNYTKAQGELYEALKPMRNQFYDLSASILNFSASMLRASTPFVKTVGDLGTPTIPKIASATSGNRPWWDTSGGGAGPMSTERYGMFANRDKGGGCRS</sequence>
<proteinExistence type="predicted"/>
<evidence type="ECO:0000313" key="2">
    <source>
        <dbReference type="EMBL" id="SEC13626.1"/>
    </source>
</evidence>
<evidence type="ECO:0000259" key="1">
    <source>
        <dbReference type="Pfam" id="PF20155"/>
    </source>
</evidence>
<keyword evidence="3" id="KW-1185">Reference proteome</keyword>
<gene>
    <name evidence="2" type="ORF">SAMN05421553_0384</name>
</gene>
<protein>
    <submittedName>
        <fullName evidence="2">Tape measure domain-containing protein</fullName>
    </submittedName>
</protein>
<accession>A0A1H4Q1V1</accession>
<dbReference type="STRING" id="53406.SAMN05421553_0384"/>
<dbReference type="InterPro" id="IPR013491">
    <property type="entry name" value="Tape_meas_N"/>
</dbReference>
<reference evidence="3" key="1">
    <citation type="submission" date="2016-10" db="EMBL/GenBank/DDBJ databases">
        <authorList>
            <person name="Varghese N."/>
            <person name="Submissions S."/>
        </authorList>
    </citation>
    <scope>NUCLEOTIDE SEQUENCE [LARGE SCALE GENOMIC DNA]</scope>
    <source>
        <strain evidence="3">DSM 12111</strain>
    </source>
</reference>
<dbReference type="Proteomes" id="UP000242849">
    <property type="component" value="Unassembled WGS sequence"/>
</dbReference>
<dbReference type="EMBL" id="FNSC01000001">
    <property type="protein sequence ID" value="SEC13626.1"/>
    <property type="molecule type" value="Genomic_DNA"/>
</dbReference>
<organism evidence="2 3">
    <name type="scientific">Pseudomonas anguilliseptica</name>
    <dbReference type="NCBI Taxonomy" id="53406"/>
    <lineage>
        <taxon>Bacteria</taxon>
        <taxon>Pseudomonadati</taxon>
        <taxon>Pseudomonadota</taxon>
        <taxon>Gammaproteobacteria</taxon>
        <taxon>Pseudomonadales</taxon>
        <taxon>Pseudomonadaceae</taxon>
        <taxon>Pseudomonas</taxon>
    </lineage>
</organism>
<evidence type="ECO:0000313" key="3">
    <source>
        <dbReference type="Proteomes" id="UP000242849"/>
    </source>
</evidence>
<dbReference type="AlphaFoldDB" id="A0A1H4Q1V1"/>
<dbReference type="Pfam" id="PF20155">
    <property type="entry name" value="TMP_3"/>
    <property type="match status" value="1"/>
</dbReference>